<proteinExistence type="inferred from homology"/>
<comment type="cofactor">
    <cofactor evidence="1 6">
        <name>FAD</name>
        <dbReference type="ChEBI" id="CHEBI:57692"/>
    </cofactor>
</comment>
<evidence type="ECO:0000313" key="10">
    <source>
        <dbReference type="Proteomes" id="UP000245699"/>
    </source>
</evidence>
<keyword evidence="7" id="KW-0812">Transmembrane</keyword>
<dbReference type="PROSITE" id="PS00677">
    <property type="entry name" value="DAO"/>
    <property type="match status" value="1"/>
</dbReference>
<dbReference type="Gene3D" id="3.30.9.10">
    <property type="entry name" value="D-Amino Acid Oxidase, subunit A, domain 2"/>
    <property type="match status" value="1"/>
</dbReference>
<comment type="similarity">
    <text evidence="2">Belongs to the DAMOX/DASOX family.</text>
</comment>
<feature type="transmembrane region" description="Helical" evidence="7">
    <location>
        <begin position="6"/>
        <end position="24"/>
    </location>
</feature>
<dbReference type="Proteomes" id="UP000245699">
    <property type="component" value="Unassembled WGS sequence"/>
</dbReference>
<dbReference type="SUPFAM" id="SSF54373">
    <property type="entry name" value="FAD-linked reductases, C-terminal domain"/>
    <property type="match status" value="1"/>
</dbReference>
<protein>
    <recommendedName>
        <fullName evidence="8">FAD dependent oxidoreductase domain-containing protein</fullName>
    </recommendedName>
</protein>
<dbReference type="InterPro" id="IPR006076">
    <property type="entry name" value="FAD-dep_OxRdtase"/>
</dbReference>
<dbReference type="InterPro" id="IPR006181">
    <property type="entry name" value="D-amino_acid_oxidase_CS"/>
</dbReference>
<accession>A0A2T9Z2Z9</accession>
<feature type="binding site" evidence="6">
    <location>
        <position position="348"/>
    </location>
    <ligand>
        <name>D-dopa</name>
        <dbReference type="ChEBI" id="CHEBI:149689"/>
    </ligand>
</feature>
<dbReference type="GO" id="GO:0005737">
    <property type="term" value="C:cytoplasm"/>
    <property type="evidence" value="ECO:0007669"/>
    <property type="project" value="TreeGrafter"/>
</dbReference>
<keyword evidence="3" id="KW-0285">Flavoprotein</keyword>
<keyword evidence="7" id="KW-1133">Transmembrane helix</keyword>
<dbReference type="GO" id="GO:0019478">
    <property type="term" value="P:D-amino acid catabolic process"/>
    <property type="evidence" value="ECO:0007669"/>
    <property type="project" value="TreeGrafter"/>
</dbReference>
<feature type="binding site" evidence="6">
    <location>
        <position position="196"/>
    </location>
    <ligand>
        <name>FAD</name>
        <dbReference type="ChEBI" id="CHEBI:57692"/>
    </ligand>
</feature>
<keyword evidence="7" id="KW-0472">Membrane</keyword>
<evidence type="ECO:0000256" key="7">
    <source>
        <dbReference type="SAM" id="Phobius"/>
    </source>
</evidence>
<evidence type="ECO:0000256" key="1">
    <source>
        <dbReference type="ARBA" id="ARBA00001974"/>
    </source>
</evidence>
<sequence length="379" mass="42283">MESKKLPVVVVGAGIVGVTTALVLQRTGKYQVAVVAKNTSVDESSLTDNEGWASPFAGANWHAYAGEDEYHAQEMEYTTWRELRKLADMYPESHIKKTTCLEFTTAEKYYEPWFIRKLANSKYLAREQVPFGCDIGIQFDTVILNAPKYLHWVTQQYLESGGKIYQVKLDSLGEAIKYSPTGSGVIHITPIVVNCTGLGSLYLQDVKDTKMHPVRGQVTLVNAPMVKQTISDTPAWKYIIPRGDGTVILGGTYQANNWSTKVDPNTTEEVLRETVKMCPLLVDETTPTTPDNWEERLEKLRKRIIKINVGFRPAREGGTRIELGTVPNPNDSDKNEGIVVVHNYGHGGYGYQSSWGYAFEALKLTNSAANKIFNAHSKL</sequence>
<keyword evidence="4 6" id="KW-0274">FAD</keyword>
<dbReference type="PIRSF" id="PIRSF000189">
    <property type="entry name" value="D-aa_oxidase"/>
    <property type="match status" value="1"/>
</dbReference>
<dbReference type="EMBL" id="MBFT01000061">
    <property type="protein sequence ID" value="PVU98949.1"/>
    <property type="molecule type" value="Genomic_DNA"/>
</dbReference>
<name>A0A2T9Z2Z9_9FUNG</name>
<evidence type="ECO:0000256" key="2">
    <source>
        <dbReference type="ARBA" id="ARBA00006730"/>
    </source>
</evidence>
<feature type="domain" description="FAD dependent oxidoreductase" evidence="8">
    <location>
        <begin position="8"/>
        <end position="358"/>
    </location>
</feature>
<keyword evidence="10" id="KW-1185">Reference proteome</keyword>
<feature type="binding site" evidence="6">
    <location>
        <position position="312"/>
    </location>
    <ligand>
        <name>D-dopa</name>
        <dbReference type="ChEBI" id="CHEBI:149689"/>
    </ligand>
</feature>
<dbReference type="SUPFAM" id="SSF51971">
    <property type="entry name" value="Nucleotide-binding domain"/>
    <property type="match status" value="1"/>
</dbReference>
<dbReference type="PANTHER" id="PTHR11530">
    <property type="entry name" value="D-AMINO ACID OXIDASE"/>
    <property type="match status" value="1"/>
</dbReference>
<evidence type="ECO:0000256" key="4">
    <source>
        <dbReference type="ARBA" id="ARBA00022827"/>
    </source>
</evidence>
<dbReference type="STRING" id="61424.A0A2T9Z2Z9"/>
<dbReference type="Gene3D" id="3.40.50.720">
    <property type="entry name" value="NAD(P)-binding Rossmann-like Domain"/>
    <property type="match status" value="1"/>
</dbReference>
<dbReference type="GO" id="GO:0071949">
    <property type="term" value="F:FAD binding"/>
    <property type="evidence" value="ECO:0007669"/>
    <property type="project" value="InterPro"/>
</dbReference>
<dbReference type="OrthoDB" id="409956at2759"/>
<evidence type="ECO:0000259" key="8">
    <source>
        <dbReference type="Pfam" id="PF01266"/>
    </source>
</evidence>
<dbReference type="InterPro" id="IPR023209">
    <property type="entry name" value="DAO"/>
</dbReference>
<dbReference type="Pfam" id="PF01266">
    <property type="entry name" value="DAO"/>
    <property type="match status" value="1"/>
</dbReference>
<evidence type="ECO:0000256" key="6">
    <source>
        <dbReference type="PIRSR" id="PIRSR000189-1"/>
    </source>
</evidence>
<dbReference type="AlphaFoldDB" id="A0A2T9Z2Z9"/>
<organism evidence="9 10">
    <name type="scientific">Furculomyces boomerangus</name>
    <dbReference type="NCBI Taxonomy" id="61424"/>
    <lineage>
        <taxon>Eukaryota</taxon>
        <taxon>Fungi</taxon>
        <taxon>Fungi incertae sedis</taxon>
        <taxon>Zoopagomycota</taxon>
        <taxon>Kickxellomycotina</taxon>
        <taxon>Harpellomycetes</taxon>
        <taxon>Harpellales</taxon>
        <taxon>Harpellaceae</taxon>
        <taxon>Furculomyces</taxon>
    </lineage>
</organism>
<reference evidence="9 10" key="1">
    <citation type="journal article" date="2018" name="MBio">
        <title>Comparative Genomics Reveals the Core Gene Toolbox for the Fungus-Insect Symbiosis.</title>
        <authorList>
            <person name="Wang Y."/>
            <person name="Stata M."/>
            <person name="Wang W."/>
            <person name="Stajich J.E."/>
            <person name="White M.M."/>
            <person name="Moncalvo J.M."/>
        </authorList>
    </citation>
    <scope>NUCLEOTIDE SEQUENCE [LARGE SCALE GENOMIC DNA]</scope>
    <source>
        <strain evidence="9 10">AUS-77-4</strain>
    </source>
</reference>
<gene>
    <name evidence="9" type="ORF">BB559_001163</name>
</gene>
<dbReference type="GO" id="GO:0003884">
    <property type="term" value="F:D-amino-acid oxidase activity"/>
    <property type="evidence" value="ECO:0007669"/>
    <property type="project" value="InterPro"/>
</dbReference>
<comment type="caution">
    <text evidence="9">The sequence shown here is derived from an EMBL/GenBank/DDBJ whole genome shotgun (WGS) entry which is preliminary data.</text>
</comment>
<evidence type="ECO:0000256" key="5">
    <source>
        <dbReference type="ARBA" id="ARBA00023002"/>
    </source>
</evidence>
<keyword evidence="5" id="KW-0560">Oxidoreductase</keyword>
<dbReference type="PANTHER" id="PTHR11530:SF11">
    <property type="entry name" value="D-ASPARTATE OXIDASE"/>
    <property type="match status" value="1"/>
</dbReference>
<evidence type="ECO:0000256" key="3">
    <source>
        <dbReference type="ARBA" id="ARBA00022630"/>
    </source>
</evidence>
<evidence type="ECO:0000313" key="9">
    <source>
        <dbReference type="EMBL" id="PVU98949.1"/>
    </source>
</evidence>